<keyword evidence="3" id="KW-1185">Reference proteome</keyword>
<dbReference type="Gene3D" id="2.30.30.940">
    <property type="match status" value="1"/>
</dbReference>
<accession>A0ABQ9EN30</accession>
<proteinExistence type="predicted"/>
<dbReference type="InterPro" id="IPR027417">
    <property type="entry name" value="P-loop_NTPase"/>
</dbReference>
<dbReference type="CDD" id="cd18809">
    <property type="entry name" value="SF1_C_RecD"/>
    <property type="match status" value="1"/>
</dbReference>
<dbReference type="InterPro" id="IPR049163">
    <property type="entry name" value="Pif1-like_2B_dom"/>
</dbReference>
<gene>
    <name evidence="2" type="ORF">KUTeg_016874</name>
</gene>
<dbReference type="Gene3D" id="3.40.50.300">
    <property type="entry name" value="P-loop containing nucleotide triphosphate hydrolases"/>
    <property type="match status" value="1"/>
</dbReference>
<comment type="caution">
    <text evidence="2">The sequence shown here is derived from an EMBL/GenBank/DDBJ whole genome shotgun (WGS) entry which is preliminary data.</text>
</comment>
<sequence>MELKEVRRQSDDRFINVLQNIRLGRCSENNQETLRETARNHLNKNGIIATRLCTHKEDVDKINQYHLEKLQSVSKTFTSTDTDPVYRHQLNALCPVPDKLQIRIGAQVMLAKNLDIQRGLVNGARGVVTGFEKGNEGLPVVKFMCGVEEIIRPSRWTFKSGGAYLTRKQIPLKLAWAISIHKSQGMTLDCVEISLSKVFEPGQAYVALSRAKSLEGLRVLDFDKSYVRANPEVLRFYHQLELTRSMLQSAIEDFI</sequence>
<dbReference type="PANTHER" id="PTHR47642:SF7">
    <property type="entry name" value="ATP-DEPENDENT DNA HELICASE PIF1"/>
    <property type="match status" value="1"/>
</dbReference>
<evidence type="ECO:0000313" key="2">
    <source>
        <dbReference type="EMBL" id="KAJ8306329.1"/>
    </source>
</evidence>
<dbReference type="Proteomes" id="UP001217089">
    <property type="component" value="Unassembled WGS sequence"/>
</dbReference>
<dbReference type="PANTHER" id="PTHR47642">
    <property type="entry name" value="ATP-DEPENDENT DNA HELICASE"/>
    <property type="match status" value="1"/>
</dbReference>
<dbReference type="SUPFAM" id="SSF52540">
    <property type="entry name" value="P-loop containing nucleoside triphosphate hydrolases"/>
    <property type="match status" value="1"/>
</dbReference>
<organism evidence="2 3">
    <name type="scientific">Tegillarca granosa</name>
    <name type="common">Malaysian cockle</name>
    <name type="synonym">Anadara granosa</name>
    <dbReference type="NCBI Taxonomy" id="220873"/>
    <lineage>
        <taxon>Eukaryota</taxon>
        <taxon>Metazoa</taxon>
        <taxon>Spiralia</taxon>
        <taxon>Lophotrochozoa</taxon>
        <taxon>Mollusca</taxon>
        <taxon>Bivalvia</taxon>
        <taxon>Autobranchia</taxon>
        <taxon>Pteriomorphia</taxon>
        <taxon>Arcoida</taxon>
        <taxon>Arcoidea</taxon>
        <taxon>Arcidae</taxon>
        <taxon>Tegillarca</taxon>
    </lineage>
</organism>
<reference evidence="2 3" key="1">
    <citation type="submission" date="2022-12" db="EMBL/GenBank/DDBJ databases">
        <title>Chromosome-level genome of Tegillarca granosa.</title>
        <authorList>
            <person name="Kim J."/>
        </authorList>
    </citation>
    <scope>NUCLEOTIDE SEQUENCE [LARGE SCALE GENOMIC DNA]</scope>
    <source>
        <strain evidence="2">Teg-2019</strain>
        <tissue evidence="2">Adductor muscle</tissue>
    </source>
</reference>
<protein>
    <recommendedName>
        <fullName evidence="1">DNA helicase Pif1-like 2B domain-containing protein</fullName>
    </recommendedName>
</protein>
<name>A0ABQ9EN30_TEGGR</name>
<evidence type="ECO:0000313" key="3">
    <source>
        <dbReference type="Proteomes" id="UP001217089"/>
    </source>
</evidence>
<dbReference type="Pfam" id="PF21530">
    <property type="entry name" value="Pif1_2B_dom"/>
    <property type="match status" value="1"/>
</dbReference>
<evidence type="ECO:0000259" key="1">
    <source>
        <dbReference type="Pfam" id="PF21530"/>
    </source>
</evidence>
<dbReference type="EMBL" id="JARBDR010000813">
    <property type="protein sequence ID" value="KAJ8306329.1"/>
    <property type="molecule type" value="Genomic_DNA"/>
</dbReference>
<feature type="domain" description="DNA helicase Pif1-like 2B" evidence="1">
    <location>
        <begin position="88"/>
        <end position="131"/>
    </location>
</feature>
<dbReference type="InterPro" id="IPR051055">
    <property type="entry name" value="PIF1_helicase"/>
</dbReference>